<feature type="transmembrane region" description="Helical" evidence="8">
    <location>
        <begin position="334"/>
        <end position="353"/>
    </location>
</feature>
<keyword evidence="7 8" id="KW-0472">Membrane</keyword>
<comment type="subcellular location">
    <subcellularLocation>
        <location evidence="1">Cell membrane</location>
        <topology evidence="1">Multi-pass membrane protein</topology>
    </subcellularLocation>
</comment>
<feature type="transmembrane region" description="Helical" evidence="8">
    <location>
        <begin position="173"/>
        <end position="189"/>
    </location>
</feature>
<keyword evidence="5 8" id="KW-0812">Transmembrane</keyword>
<evidence type="ECO:0000256" key="8">
    <source>
        <dbReference type="SAM" id="Phobius"/>
    </source>
</evidence>
<keyword evidence="4" id="KW-0808">Transferase</keyword>
<feature type="transmembrane region" description="Helical" evidence="8">
    <location>
        <begin position="359"/>
        <end position="381"/>
    </location>
</feature>
<feature type="transmembrane region" description="Helical" evidence="8">
    <location>
        <begin position="12"/>
        <end position="33"/>
    </location>
</feature>
<keyword evidence="6 8" id="KW-1133">Transmembrane helix</keyword>
<feature type="transmembrane region" description="Helical" evidence="8">
    <location>
        <begin position="144"/>
        <end position="166"/>
    </location>
</feature>
<evidence type="ECO:0000256" key="1">
    <source>
        <dbReference type="ARBA" id="ARBA00004651"/>
    </source>
</evidence>
<dbReference type="Proteomes" id="UP000176725">
    <property type="component" value="Unassembled WGS sequence"/>
</dbReference>
<comment type="caution">
    <text evidence="10">The sequence shown here is derived from an EMBL/GenBank/DDBJ whole genome shotgun (WGS) entry which is preliminary data.</text>
</comment>
<keyword evidence="2" id="KW-1003">Cell membrane</keyword>
<dbReference type="EMBL" id="MGHH01000008">
    <property type="protein sequence ID" value="OGM64606.1"/>
    <property type="molecule type" value="Genomic_DNA"/>
</dbReference>
<feature type="transmembrane region" description="Helical" evidence="8">
    <location>
        <begin position="309"/>
        <end position="327"/>
    </location>
</feature>
<name>A0A1F8BKM0_9BACT</name>
<feature type="transmembrane region" description="Helical" evidence="8">
    <location>
        <begin position="122"/>
        <end position="138"/>
    </location>
</feature>
<evidence type="ECO:0000256" key="7">
    <source>
        <dbReference type="ARBA" id="ARBA00023136"/>
    </source>
</evidence>
<feature type="domain" description="Glycosyltransferase RgtA/B/C/D-like" evidence="9">
    <location>
        <begin position="82"/>
        <end position="232"/>
    </location>
</feature>
<dbReference type="InterPro" id="IPR050297">
    <property type="entry name" value="LipidA_mod_glycosyltrf_83"/>
</dbReference>
<evidence type="ECO:0000313" key="10">
    <source>
        <dbReference type="EMBL" id="OGM64606.1"/>
    </source>
</evidence>
<dbReference type="PANTHER" id="PTHR33908:SF11">
    <property type="entry name" value="MEMBRANE PROTEIN"/>
    <property type="match status" value="1"/>
</dbReference>
<dbReference type="GO" id="GO:0016763">
    <property type="term" value="F:pentosyltransferase activity"/>
    <property type="evidence" value="ECO:0007669"/>
    <property type="project" value="TreeGrafter"/>
</dbReference>
<evidence type="ECO:0000256" key="5">
    <source>
        <dbReference type="ARBA" id="ARBA00022692"/>
    </source>
</evidence>
<evidence type="ECO:0000256" key="2">
    <source>
        <dbReference type="ARBA" id="ARBA00022475"/>
    </source>
</evidence>
<evidence type="ECO:0000313" key="11">
    <source>
        <dbReference type="Proteomes" id="UP000176725"/>
    </source>
</evidence>
<evidence type="ECO:0000256" key="6">
    <source>
        <dbReference type="ARBA" id="ARBA00022989"/>
    </source>
</evidence>
<dbReference type="STRING" id="1802521.A2893_06290"/>
<keyword evidence="3" id="KW-0328">Glycosyltransferase</keyword>
<dbReference type="AlphaFoldDB" id="A0A1F8BKM0"/>
<evidence type="ECO:0000256" key="3">
    <source>
        <dbReference type="ARBA" id="ARBA00022676"/>
    </source>
</evidence>
<protein>
    <recommendedName>
        <fullName evidence="9">Glycosyltransferase RgtA/B/C/D-like domain-containing protein</fullName>
    </recommendedName>
</protein>
<reference evidence="10 11" key="1">
    <citation type="journal article" date="2016" name="Nat. Commun.">
        <title>Thousands of microbial genomes shed light on interconnected biogeochemical processes in an aquifer system.</title>
        <authorList>
            <person name="Anantharaman K."/>
            <person name="Brown C.T."/>
            <person name="Hug L.A."/>
            <person name="Sharon I."/>
            <person name="Castelle C.J."/>
            <person name="Probst A.J."/>
            <person name="Thomas B.C."/>
            <person name="Singh A."/>
            <person name="Wilkins M.J."/>
            <person name="Karaoz U."/>
            <person name="Brodie E.L."/>
            <person name="Williams K.H."/>
            <person name="Hubbard S.S."/>
            <person name="Banfield J.F."/>
        </authorList>
    </citation>
    <scope>NUCLEOTIDE SEQUENCE [LARGE SCALE GENOMIC DNA]</scope>
</reference>
<dbReference type="GO" id="GO:0005886">
    <property type="term" value="C:plasma membrane"/>
    <property type="evidence" value="ECO:0007669"/>
    <property type="project" value="UniProtKB-SubCell"/>
</dbReference>
<dbReference type="Pfam" id="PF13231">
    <property type="entry name" value="PMT_2"/>
    <property type="match status" value="1"/>
</dbReference>
<dbReference type="PANTHER" id="PTHR33908">
    <property type="entry name" value="MANNOSYLTRANSFERASE YKCB-RELATED"/>
    <property type="match status" value="1"/>
</dbReference>
<feature type="transmembrane region" description="Helical" evidence="8">
    <location>
        <begin position="219"/>
        <end position="239"/>
    </location>
</feature>
<evidence type="ECO:0000256" key="4">
    <source>
        <dbReference type="ARBA" id="ARBA00022679"/>
    </source>
</evidence>
<proteinExistence type="predicted"/>
<feature type="transmembrane region" description="Helical" evidence="8">
    <location>
        <begin position="388"/>
        <end position="406"/>
    </location>
</feature>
<feature type="transmembrane region" description="Helical" evidence="8">
    <location>
        <begin position="94"/>
        <end position="115"/>
    </location>
</feature>
<feature type="transmembrane region" description="Helical" evidence="8">
    <location>
        <begin position="195"/>
        <end position="212"/>
    </location>
</feature>
<sequence>MFLQVADSMTKSTLKTIIFISLILFLSVFPRVWNLSEKPPIIVDEHANIRMLKEVIEKGEFDITKFHWDFSKTILSYYPTIFLFQILGPRNHLLALRLTSVIFSLLALLPFYLIVKKLTDDKIAFITTLLFSYSYFFLQFSRVGWVDITSVITVGLYLFLFLNLGLRSLTKRSNFWIATSGIISGLIFYAYRSGIIYITLSLFYLATSLYLKKVEFKRALKYLLIFISTFIITITPWVIKTSQNLDKYNLRARVVDIRNVNIPYHGLTDKKDIYKYQITTSVKSWLLLESIDGGGSENPRYLPLKVPPLNILVRVSFWIGSLIIILNKKHFQKMYVWLLIILVTILLGQVLTVDPPNGARALIALPSYYIISSITFSQVYVKSHKNKFVLAALIFLAFFFSLYDLYTYQLWMEWIRV</sequence>
<evidence type="ECO:0000259" key="9">
    <source>
        <dbReference type="Pfam" id="PF13231"/>
    </source>
</evidence>
<dbReference type="InterPro" id="IPR038731">
    <property type="entry name" value="RgtA/B/C-like"/>
</dbReference>
<organism evidence="10 11">
    <name type="scientific">Candidatus Woesebacteria bacterium RIFCSPLOWO2_01_FULL_39_25</name>
    <dbReference type="NCBI Taxonomy" id="1802521"/>
    <lineage>
        <taxon>Bacteria</taxon>
        <taxon>Candidatus Woeseibacteriota</taxon>
    </lineage>
</organism>
<dbReference type="GO" id="GO:0009103">
    <property type="term" value="P:lipopolysaccharide biosynthetic process"/>
    <property type="evidence" value="ECO:0007669"/>
    <property type="project" value="UniProtKB-ARBA"/>
</dbReference>
<gene>
    <name evidence="10" type="ORF">A2893_06290</name>
</gene>
<accession>A0A1F8BKM0</accession>